<evidence type="ECO:0000313" key="2">
    <source>
        <dbReference type="Proteomes" id="UP000466514"/>
    </source>
</evidence>
<protein>
    <submittedName>
        <fullName evidence="1">Uncharacterized protein</fullName>
    </submittedName>
</protein>
<dbReference type="EMBL" id="AP022574">
    <property type="protein sequence ID" value="BBX69953.1"/>
    <property type="molecule type" value="Genomic_DNA"/>
</dbReference>
<gene>
    <name evidence="1" type="ORF">MPSYJ_34140</name>
</gene>
<dbReference type="Proteomes" id="UP000466514">
    <property type="component" value="Chromosome"/>
</dbReference>
<dbReference type="RefSeq" id="WP_163723323.1">
    <property type="nucleotide sequence ID" value="NZ_AP022574.1"/>
</dbReference>
<proteinExistence type="predicted"/>
<organism evidence="1 2">
    <name type="scientific">Mycolicibacterium psychrotolerans</name>
    <dbReference type="NCBI Taxonomy" id="216929"/>
    <lineage>
        <taxon>Bacteria</taxon>
        <taxon>Bacillati</taxon>
        <taxon>Actinomycetota</taxon>
        <taxon>Actinomycetes</taxon>
        <taxon>Mycobacteriales</taxon>
        <taxon>Mycobacteriaceae</taxon>
        <taxon>Mycolicibacterium</taxon>
    </lineage>
</organism>
<keyword evidence="2" id="KW-1185">Reference proteome</keyword>
<evidence type="ECO:0000313" key="1">
    <source>
        <dbReference type="EMBL" id="BBX69953.1"/>
    </source>
</evidence>
<sequence>MTSPRMIKGGIVQVDPASGTRLKVIALQYNPDSLSRTLQIQASGTEGGDRSQALRLRGAAVETIKLEAEVDATDQLAAAEPAACSLGIHPQLATLELLVQPTSAALQANDAMSRSGVLEVLPLEAPLTLFVWGRNRVVPVRITDLSVTEEAFDVNLNPIRAKVSLGLRVLSVDDLGFDSRGGALYLTYLRSRESLAGRSASANLSALGLEVI</sequence>
<reference evidence="1 2" key="1">
    <citation type="journal article" date="2019" name="Emerg. Microbes Infect.">
        <title>Comprehensive subspecies identification of 175 nontuberculous mycobacteria species based on 7547 genomic profiles.</title>
        <authorList>
            <person name="Matsumoto Y."/>
            <person name="Kinjo T."/>
            <person name="Motooka D."/>
            <person name="Nabeya D."/>
            <person name="Jung N."/>
            <person name="Uechi K."/>
            <person name="Horii T."/>
            <person name="Iida T."/>
            <person name="Fujita J."/>
            <person name="Nakamura S."/>
        </authorList>
    </citation>
    <scope>NUCLEOTIDE SEQUENCE [LARGE SCALE GENOMIC DNA]</scope>
    <source>
        <strain evidence="1 2">JCM 13323</strain>
    </source>
</reference>
<accession>A0A7I7MEK0</accession>
<dbReference type="AlphaFoldDB" id="A0A7I7MEK0"/>
<name>A0A7I7MEK0_9MYCO</name>
<dbReference type="KEGG" id="mpsc:MPSYJ_34140"/>